<dbReference type="OrthoDB" id="4964540at2"/>
<dbReference type="EMBL" id="PYYB01000005">
    <property type="protein sequence ID" value="PTL54256.1"/>
    <property type="molecule type" value="Genomic_DNA"/>
</dbReference>
<keyword evidence="4" id="KW-1185">Reference proteome</keyword>
<dbReference type="Proteomes" id="UP000240739">
    <property type="component" value="Unassembled WGS sequence"/>
</dbReference>
<accession>A0A2T4UBI0</accession>
<evidence type="ECO:0000256" key="1">
    <source>
        <dbReference type="PROSITE-ProRule" id="PRU00110"/>
    </source>
</evidence>
<evidence type="ECO:0000313" key="3">
    <source>
        <dbReference type="EMBL" id="PTL54256.1"/>
    </source>
</evidence>
<dbReference type="SUPFAM" id="SSF47226">
    <property type="entry name" value="Histidine-containing phosphotransfer domain, HPT domain"/>
    <property type="match status" value="1"/>
</dbReference>
<dbReference type="CDD" id="cd00088">
    <property type="entry name" value="HPT"/>
    <property type="match status" value="1"/>
</dbReference>
<dbReference type="GO" id="GO:0000160">
    <property type="term" value="P:phosphorelay signal transduction system"/>
    <property type="evidence" value="ECO:0007669"/>
    <property type="project" value="InterPro"/>
</dbReference>
<gene>
    <name evidence="3" type="ORF">C7Y72_21130</name>
</gene>
<feature type="modified residue" description="Phosphohistidine" evidence="1">
    <location>
        <position position="64"/>
    </location>
</feature>
<dbReference type="Gene3D" id="1.20.120.160">
    <property type="entry name" value="HPT domain"/>
    <property type="match status" value="1"/>
</dbReference>
<name>A0A2T4UBI0_9ACTN</name>
<sequence>MTQDIAGLPVLDDGRFGELEADFGPEGAREIVDGFVQETDRQLGAIVAAVTAGTIDETLVREAHGVKGGAMLVGATRLQQAAYDLERTARAGVDPAHAAAVLRDAWAATRARLA</sequence>
<proteinExistence type="predicted"/>
<dbReference type="PROSITE" id="PS50894">
    <property type="entry name" value="HPT"/>
    <property type="match status" value="1"/>
</dbReference>
<reference evidence="3 4" key="1">
    <citation type="submission" date="2018-03" db="EMBL/GenBank/DDBJ databases">
        <title>Aquarubrobacter algicola gen. nov., sp. nov., a novel actinobacterium isolated from shallow eutrophic lake during the end of cyanobacterial harmful algal blooms.</title>
        <authorList>
            <person name="Chun S.J."/>
        </authorList>
    </citation>
    <scope>NUCLEOTIDE SEQUENCE [LARGE SCALE GENOMIC DNA]</scope>
    <source>
        <strain evidence="3 4">Seoho-28</strain>
    </source>
</reference>
<organism evidence="3 4">
    <name type="scientific">Paraconexibacter algicola</name>
    <dbReference type="NCBI Taxonomy" id="2133960"/>
    <lineage>
        <taxon>Bacteria</taxon>
        <taxon>Bacillati</taxon>
        <taxon>Actinomycetota</taxon>
        <taxon>Thermoleophilia</taxon>
        <taxon>Solirubrobacterales</taxon>
        <taxon>Paraconexibacteraceae</taxon>
        <taxon>Paraconexibacter</taxon>
    </lineage>
</organism>
<protein>
    <recommendedName>
        <fullName evidence="2">HPt domain-containing protein</fullName>
    </recommendedName>
</protein>
<evidence type="ECO:0000313" key="4">
    <source>
        <dbReference type="Proteomes" id="UP000240739"/>
    </source>
</evidence>
<dbReference type="RefSeq" id="WP_107571198.1">
    <property type="nucleotide sequence ID" value="NZ_PYYB01000005.1"/>
</dbReference>
<dbReference type="InterPro" id="IPR008207">
    <property type="entry name" value="Sig_transdc_His_kin_Hpt_dom"/>
</dbReference>
<evidence type="ECO:0000259" key="2">
    <source>
        <dbReference type="PROSITE" id="PS50894"/>
    </source>
</evidence>
<feature type="domain" description="HPt" evidence="2">
    <location>
        <begin position="24"/>
        <end position="114"/>
    </location>
</feature>
<dbReference type="AlphaFoldDB" id="A0A2T4UBI0"/>
<dbReference type="InterPro" id="IPR036641">
    <property type="entry name" value="HPT_dom_sf"/>
</dbReference>
<keyword evidence="1" id="KW-0597">Phosphoprotein</keyword>
<comment type="caution">
    <text evidence="3">The sequence shown here is derived from an EMBL/GenBank/DDBJ whole genome shotgun (WGS) entry which is preliminary data.</text>
</comment>
<dbReference type="Pfam" id="PF01627">
    <property type="entry name" value="Hpt"/>
    <property type="match status" value="1"/>
</dbReference>